<gene>
    <name evidence="1" type="ORF">C7959_12130</name>
</gene>
<evidence type="ECO:0000313" key="2">
    <source>
        <dbReference type="Proteomes" id="UP000295832"/>
    </source>
</evidence>
<accession>A0A4R8GSX2</accession>
<reference evidence="1 2" key="1">
    <citation type="submission" date="2019-03" db="EMBL/GenBank/DDBJ databases">
        <title>Subsurface microbial communities from deep shales in Ohio and West Virginia, USA.</title>
        <authorList>
            <person name="Wrighton K."/>
        </authorList>
    </citation>
    <scope>NUCLEOTIDE SEQUENCE [LARGE SCALE GENOMIC DNA]</scope>
    <source>
        <strain evidence="1 2">MSL 6dP</strain>
    </source>
</reference>
<dbReference type="Pfam" id="PF08812">
    <property type="entry name" value="YtxC"/>
    <property type="match status" value="1"/>
</dbReference>
<organism evidence="1 2">
    <name type="scientific">Orenia marismortui</name>
    <dbReference type="NCBI Taxonomy" id="46469"/>
    <lineage>
        <taxon>Bacteria</taxon>
        <taxon>Bacillati</taxon>
        <taxon>Bacillota</taxon>
        <taxon>Clostridia</taxon>
        <taxon>Halanaerobiales</taxon>
        <taxon>Halobacteroidaceae</taxon>
        <taxon>Orenia</taxon>
    </lineage>
</organism>
<dbReference type="EMBL" id="SOEG01000021">
    <property type="protein sequence ID" value="TDX49070.1"/>
    <property type="molecule type" value="Genomic_DNA"/>
</dbReference>
<dbReference type="Proteomes" id="UP000295832">
    <property type="component" value="Unassembled WGS sequence"/>
</dbReference>
<protein>
    <submittedName>
        <fullName evidence="1">Putative sporulation protein YtxC</fullName>
    </submittedName>
</protein>
<comment type="caution">
    <text evidence="1">The sequence shown here is derived from an EMBL/GenBank/DDBJ whole genome shotgun (WGS) entry which is preliminary data.</text>
</comment>
<evidence type="ECO:0000313" key="1">
    <source>
        <dbReference type="EMBL" id="TDX49070.1"/>
    </source>
</evidence>
<name>A0A4R8GSX2_9FIRM</name>
<sequence length="297" mass="34930">MPIIQIGTNHYEEYLRDRLFFELAFLKQDGIIIEIDEFQKGDLTVFDCQLRLDKDGLDNLDFIFNEYIANALSDVIINNIEGELLEKILKSKYKQFSNLENREIIEMATDRLNFLISQEDQSIISKIQRKNRILLEILDYLEVRNEMSLEGFVQFRLKDYLSELEVSIDRAVDDFIVEKEYEEFIHLLKYFIDTQETKNELIHVVKFKNDHFKLLNEDGMVIENTYLDENLLSMVDCDLDYDDLLISALITAAPELIILHFKEPVSIIKPLKNIFADKISICLGCEYCNLNNLNELD</sequence>
<proteinExistence type="predicted"/>
<dbReference type="RefSeq" id="WP_134117581.1">
    <property type="nucleotide sequence ID" value="NZ_SOEG01000021.1"/>
</dbReference>
<keyword evidence="2" id="KW-1185">Reference proteome</keyword>
<dbReference type="AlphaFoldDB" id="A0A4R8GSX2"/>
<dbReference type="InterPro" id="IPR014199">
    <property type="entry name" value="Spore_YtxC"/>
</dbReference>
<dbReference type="STRING" id="926561.GCA_000379025_01862"/>